<name>A0A375I5V0_9BURK</name>
<reference evidence="1 3" key="1">
    <citation type="submission" date="2018-01" db="EMBL/GenBank/DDBJ databases">
        <authorList>
            <person name="Gaut B.S."/>
            <person name="Morton B.R."/>
            <person name="Clegg M.T."/>
            <person name="Duvall M.R."/>
        </authorList>
    </citation>
    <scope>NUCLEOTIDE SEQUENCE [LARGE SCALE GENOMIC DNA]</scope>
    <source>
        <strain evidence="1">Cupriavidus taiwanensis LMG 19425</strain>
        <plasmid evidence="3">Plasmid ii</plasmid>
    </source>
</reference>
<keyword evidence="2" id="KW-0614">Plasmid</keyword>
<dbReference type="AlphaFoldDB" id="A0A375I5V0"/>
<gene>
    <name evidence="2" type="ORF">CT19425_MP20440</name>
    <name evidence="1" type="ORF">CT19425_U400003</name>
</gene>
<dbReference type="EMBL" id="LT991977">
    <property type="protein sequence ID" value="SPK74730.1"/>
    <property type="molecule type" value="Genomic_DNA"/>
</dbReference>
<geneLocation type="plasmid" evidence="2">
    <name>II</name>
</geneLocation>
<evidence type="ECO:0000313" key="2">
    <source>
        <dbReference type="EMBL" id="SPK74730.1"/>
    </source>
</evidence>
<proteinExistence type="predicted"/>
<dbReference type="EMBL" id="OOEF01000035">
    <property type="protein sequence ID" value="SPK70186.1"/>
    <property type="molecule type" value="Genomic_DNA"/>
</dbReference>
<accession>A0A375I5V0</accession>
<organism evidence="1 3">
    <name type="scientific">Cupriavidus taiwanensis</name>
    <dbReference type="NCBI Taxonomy" id="164546"/>
    <lineage>
        <taxon>Bacteria</taxon>
        <taxon>Pseudomonadati</taxon>
        <taxon>Pseudomonadota</taxon>
        <taxon>Betaproteobacteria</taxon>
        <taxon>Burkholderiales</taxon>
        <taxon>Burkholderiaceae</taxon>
        <taxon>Cupriavidus</taxon>
    </lineage>
</organism>
<sequence>MSHADGGKRWADAGGAYHSFYRTYLNIYFALNFVNSVYDARGQRGGPATRRAGFARRSTALAVSSIPGAGNDLFV</sequence>
<evidence type="ECO:0000313" key="1">
    <source>
        <dbReference type="EMBL" id="SPK70186.1"/>
    </source>
</evidence>
<evidence type="ECO:0000313" key="3">
    <source>
        <dbReference type="Proteomes" id="UP000255505"/>
    </source>
</evidence>
<dbReference type="Proteomes" id="UP000255505">
    <property type="component" value="Plasmid II"/>
</dbReference>
<dbReference type="Proteomes" id="UP000255505">
    <property type="component" value="Unassembled WGS sequence"/>
</dbReference>
<protein>
    <submittedName>
        <fullName evidence="1">Uncharacterized protein</fullName>
    </submittedName>
</protein>